<dbReference type="Proteomes" id="UP000541610">
    <property type="component" value="Unassembled WGS sequence"/>
</dbReference>
<name>A0A7J6NQ43_PEROL</name>
<dbReference type="AlphaFoldDB" id="A0A7J6NQ43"/>
<evidence type="ECO:0000313" key="2">
    <source>
        <dbReference type="Proteomes" id="UP000541610"/>
    </source>
</evidence>
<proteinExistence type="predicted"/>
<gene>
    <name evidence="1" type="ORF">FOZ60_005887</name>
</gene>
<sequence>MKISSILPYFCATAVSVRGSLRGGAQGSPIPPLEGGLIGPGRWPKACVAEAAGVEVEVTLEKEPRLSGFVSSNPFKGITLEDEDYANCENLFQTLHEKLYAKSLDYRKRILAKNMLTFINYANEMAKKPF</sequence>
<dbReference type="EMBL" id="JABANP010000240">
    <property type="protein sequence ID" value="KAF4685953.1"/>
    <property type="molecule type" value="Genomic_DNA"/>
</dbReference>
<comment type="caution">
    <text evidence="1">The sequence shown here is derived from an EMBL/GenBank/DDBJ whole genome shotgun (WGS) entry which is preliminary data.</text>
</comment>
<protein>
    <submittedName>
        <fullName evidence="1">Uncharacterized protein</fullName>
    </submittedName>
</protein>
<accession>A0A7J6NQ43</accession>
<organism evidence="1 2">
    <name type="scientific">Perkinsus olseni</name>
    <name type="common">Perkinsus atlanticus</name>
    <dbReference type="NCBI Taxonomy" id="32597"/>
    <lineage>
        <taxon>Eukaryota</taxon>
        <taxon>Sar</taxon>
        <taxon>Alveolata</taxon>
        <taxon>Perkinsozoa</taxon>
        <taxon>Perkinsea</taxon>
        <taxon>Perkinsida</taxon>
        <taxon>Perkinsidae</taxon>
        <taxon>Perkinsus</taxon>
    </lineage>
</organism>
<evidence type="ECO:0000313" key="1">
    <source>
        <dbReference type="EMBL" id="KAF4685953.1"/>
    </source>
</evidence>
<reference evidence="1 2" key="1">
    <citation type="submission" date="2020-04" db="EMBL/GenBank/DDBJ databases">
        <title>Perkinsus olseni comparative genomics.</title>
        <authorList>
            <person name="Bogema D.R."/>
        </authorList>
    </citation>
    <scope>NUCLEOTIDE SEQUENCE [LARGE SCALE GENOMIC DNA]</scope>
    <source>
        <strain evidence="1">00978-12</strain>
    </source>
</reference>